<evidence type="ECO:0000313" key="2">
    <source>
        <dbReference type="Proteomes" id="UP000029120"/>
    </source>
</evidence>
<evidence type="ECO:0000313" key="1">
    <source>
        <dbReference type="EMBL" id="KFK39491.1"/>
    </source>
</evidence>
<dbReference type="EMBL" id="CM002871">
    <property type="protein sequence ID" value="KFK39491.1"/>
    <property type="molecule type" value="Genomic_DNA"/>
</dbReference>
<accession>A0A087HBI9</accession>
<proteinExistence type="predicted"/>
<name>A0A087HBI9_ARAAL</name>
<dbReference type="Gramene" id="KFK39491">
    <property type="protein sequence ID" value="KFK39491"/>
    <property type="gene ID" value="AALP_AA3G250900"/>
</dbReference>
<protein>
    <submittedName>
        <fullName evidence="1">Uncharacterized protein</fullName>
    </submittedName>
</protein>
<organism evidence="1 2">
    <name type="scientific">Arabis alpina</name>
    <name type="common">Alpine rock-cress</name>
    <dbReference type="NCBI Taxonomy" id="50452"/>
    <lineage>
        <taxon>Eukaryota</taxon>
        <taxon>Viridiplantae</taxon>
        <taxon>Streptophyta</taxon>
        <taxon>Embryophyta</taxon>
        <taxon>Tracheophyta</taxon>
        <taxon>Spermatophyta</taxon>
        <taxon>Magnoliopsida</taxon>
        <taxon>eudicotyledons</taxon>
        <taxon>Gunneridae</taxon>
        <taxon>Pentapetalae</taxon>
        <taxon>rosids</taxon>
        <taxon>malvids</taxon>
        <taxon>Brassicales</taxon>
        <taxon>Brassicaceae</taxon>
        <taxon>Arabideae</taxon>
        <taxon>Arabis</taxon>
    </lineage>
</organism>
<dbReference type="AlphaFoldDB" id="A0A087HBI9"/>
<sequence>MSRNGVHFITIYFRIEEQSHSRKSRVPIKARSMWSKEEEPIFVADATVCCWQLKYR</sequence>
<reference evidence="2" key="1">
    <citation type="journal article" date="2015" name="Nat. Plants">
        <title>Genome expansion of Arabis alpina linked with retrotransposition and reduced symmetric DNA methylation.</title>
        <authorList>
            <person name="Willing E.M."/>
            <person name="Rawat V."/>
            <person name="Mandakova T."/>
            <person name="Maumus F."/>
            <person name="James G.V."/>
            <person name="Nordstroem K.J."/>
            <person name="Becker C."/>
            <person name="Warthmann N."/>
            <person name="Chica C."/>
            <person name="Szarzynska B."/>
            <person name="Zytnicki M."/>
            <person name="Albani M.C."/>
            <person name="Kiefer C."/>
            <person name="Bergonzi S."/>
            <person name="Castaings L."/>
            <person name="Mateos J.L."/>
            <person name="Berns M.C."/>
            <person name="Bujdoso N."/>
            <person name="Piofczyk T."/>
            <person name="de Lorenzo L."/>
            <person name="Barrero-Sicilia C."/>
            <person name="Mateos I."/>
            <person name="Piednoel M."/>
            <person name="Hagmann J."/>
            <person name="Chen-Min-Tao R."/>
            <person name="Iglesias-Fernandez R."/>
            <person name="Schuster S.C."/>
            <person name="Alonso-Blanco C."/>
            <person name="Roudier F."/>
            <person name="Carbonero P."/>
            <person name="Paz-Ares J."/>
            <person name="Davis S.J."/>
            <person name="Pecinka A."/>
            <person name="Quesneville H."/>
            <person name="Colot V."/>
            <person name="Lysak M.A."/>
            <person name="Weigel D."/>
            <person name="Coupland G."/>
            <person name="Schneeberger K."/>
        </authorList>
    </citation>
    <scope>NUCLEOTIDE SEQUENCE [LARGE SCALE GENOMIC DNA]</scope>
    <source>
        <strain evidence="2">cv. Pajares</strain>
    </source>
</reference>
<keyword evidence="2" id="KW-1185">Reference proteome</keyword>
<gene>
    <name evidence="1" type="ordered locus">AALP_Aa3g250900</name>
</gene>
<dbReference type="Proteomes" id="UP000029120">
    <property type="component" value="Chromosome 3"/>
</dbReference>